<dbReference type="EMBL" id="CP109134">
    <property type="protein sequence ID" value="WSD07714.1"/>
    <property type="molecule type" value="Genomic_DNA"/>
</dbReference>
<dbReference type="RefSeq" id="WP_326753727.1">
    <property type="nucleotide sequence ID" value="NZ_CP109134.1"/>
</dbReference>
<sequence length="61" mass="6965">MAAQRDIFYRKKVDLVMRRNAVESDRQKRVINDSEAVLDRFLSLQTAKVNPLGSCSPKAVE</sequence>
<proteinExistence type="predicted"/>
<organism evidence="1 2">
    <name type="scientific">Streptomyces hirsutus</name>
    <dbReference type="NCBI Taxonomy" id="35620"/>
    <lineage>
        <taxon>Bacteria</taxon>
        <taxon>Bacillati</taxon>
        <taxon>Actinomycetota</taxon>
        <taxon>Actinomycetes</taxon>
        <taxon>Kitasatosporales</taxon>
        <taxon>Streptomycetaceae</taxon>
        <taxon>Streptomyces</taxon>
    </lineage>
</organism>
<evidence type="ECO:0000313" key="2">
    <source>
        <dbReference type="Proteomes" id="UP001335325"/>
    </source>
</evidence>
<dbReference type="GeneID" id="91544801"/>
<keyword evidence="2" id="KW-1185">Reference proteome</keyword>
<reference evidence="1 2" key="1">
    <citation type="submission" date="2022-10" db="EMBL/GenBank/DDBJ databases">
        <title>The complete genomes of actinobacterial strains from the NBC collection.</title>
        <authorList>
            <person name="Joergensen T.S."/>
            <person name="Alvarez Arevalo M."/>
            <person name="Sterndorff E.B."/>
            <person name="Faurdal D."/>
            <person name="Vuksanovic O."/>
            <person name="Mourched A.-S."/>
            <person name="Charusanti P."/>
            <person name="Shaw S."/>
            <person name="Blin K."/>
            <person name="Weber T."/>
        </authorList>
    </citation>
    <scope>NUCLEOTIDE SEQUENCE [LARGE SCALE GENOMIC DNA]</scope>
    <source>
        <strain evidence="1 2">NBC 01753</strain>
    </source>
</reference>
<evidence type="ECO:0000313" key="1">
    <source>
        <dbReference type="EMBL" id="WSD07714.1"/>
    </source>
</evidence>
<gene>
    <name evidence="1" type="ORF">OIE73_19495</name>
</gene>
<name>A0ABZ1GRF9_9ACTN</name>
<dbReference type="Proteomes" id="UP001335325">
    <property type="component" value="Chromosome"/>
</dbReference>
<accession>A0ABZ1GRF9</accession>
<protein>
    <submittedName>
        <fullName evidence="1">Uncharacterized protein</fullName>
    </submittedName>
</protein>